<keyword evidence="3" id="KW-0489">Methyltransferase</keyword>
<dbReference type="SUPFAM" id="SSF53335">
    <property type="entry name" value="S-adenosyl-L-methionine-dependent methyltransferases"/>
    <property type="match status" value="1"/>
</dbReference>
<evidence type="ECO:0000256" key="1">
    <source>
        <dbReference type="SAM" id="Coils"/>
    </source>
</evidence>
<evidence type="ECO:0000259" key="2">
    <source>
        <dbReference type="Pfam" id="PF08241"/>
    </source>
</evidence>
<reference evidence="3 4" key="1">
    <citation type="submission" date="2018-08" db="EMBL/GenBank/DDBJ databases">
        <title>A genome reference for cultivated species of the human gut microbiota.</title>
        <authorList>
            <person name="Zou Y."/>
            <person name="Xue W."/>
            <person name="Luo G."/>
        </authorList>
    </citation>
    <scope>NUCLEOTIDE SEQUENCE [LARGE SCALE GENOMIC DNA]</scope>
    <source>
        <strain evidence="3 4">AF19-13AC</strain>
    </source>
</reference>
<dbReference type="PANTHER" id="PTHR43861">
    <property type="entry name" value="TRANS-ACONITATE 2-METHYLTRANSFERASE-RELATED"/>
    <property type="match status" value="1"/>
</dbReference>
<dbReference type="InterPro" id="IPR013216">
    <property type="entry name" value="Methyltransf_11"/>
</dbReference>
<keyword evidence="1" id="KW-0175">Coiled coil</keyword>
<dbReference type="GO" id="GO:0008757">
    <property type="term" value="F:S-adenosylmethionine-dependent methyltransferase activity"/>
    <property type="evidence" value="ECO:0007669"/>
    <property type="project" value="InterPro"/>
</dbReference>
<gene>
    <name evidence="3" type="ORF">DWX31_32790</name>
</gene>
<dbReference type="OrthoDB" id="525353at2"/>
<dbReference type="InterPro" id="IPR023214">
    <property type="entry name" value="HAD_sf"/>
</dbReference>
<accession>A0A3E3DBR1</accession>
<sequence length="1353" mass="156898">MAQIHLSYYTGNNFYSEGEDVEQDILNYISSNGPEQYSSIFEKDDRWTVFYHMTDIRKALLSWYPFNKCGTLLEIGAGMGALTGLLCEKCSHVTAVELSALRANAIYKRYKDNQNLDIYVGNVLEMPFEEKFDYITLIGVLEYQGNYSDNKNPYISFLQKISELLKPDGKLLIAIENKYGIKYWCGAPEDHTGIPFDGINNYINGGKARTFDKVELKNMLSQAGFSKQRFYYPMPDYKMPQAIFSDSGLPETEMPHRVIPYYLYYPTLIAQEKDIYGDLLKNKVFSFFANSFLVECGGAKALFSNVKAAFITADRRPTHQMNTVILENSTVQKKALQPQGNQLITGSYANLMQLKKRGLSIVETELDNQQLTMPLIEAPLLEEVLLERLHSDDISGFFDIFDKYYNDIIKSSDEVEAEKNALIGKGTVLDLKMYEYGPILKTAFIDLIPHNCFVVNGEHTYFDQEFTKENYPAKFMLFRAMKNLYAFHSWIEIILPLERLKDRYGLGLLWNLFEDTDYELLTELTESGVSKHLCTYWYVDPNVLKENADLLKNKYNLFEQIAKFESERNNLVETVESLKSNLQISESKYQNQLHDVHQNYEYELLQVKQHLVEIISEKEKEITDCREHERLLIHKMQQLDQELKLIRDKYKASGYNLEAFKRTKALETTLLNQALRSSEQQAQYFEEKYNSIKNATCWKITKPIRRIKDIITGTPDYDKFKFNNKEITDIQIQPSKVRPCPESLLANRLALDEFVRMLSSYDVISFDVFDTLLFRQVSDPTDIFSIVGLRLGILNFKKMRIEAEREARLKTVKKNSEVNIFDIYMVLGKYLSIDIEKTMELEFQTELDYLYANPYMLSCYKQFKESKPIIFTSDMYWPKDYILRMLKHCGFETFQGGYVSCEYECGKGGGKLQAVVKTLFPGKHIIHIGDNYQSDIEGTKQAGLDTFYYQNCNKIGNPCRPDNFVSLTASLYKGIVNCHLHNGMHVYSKDYEHGFIYGGILNCGFCEWLNEYCENTQTEKILFLARDCDIISKVYNSFYKKIDNDYIVTSRFAMYQVIFEDSPEEFIQYFFKNRANLGNQTIQQSLEETGLSFLVENLTVLNIEKTAMLTNENYEIIRTFIYDNKVKIAQYFSNAKEAAIMYFSAAIGNAQKVCIADLGWGGTIFVFMRQFINKYVSPLCDIRGTYVASSSNPTTNAYVSSSILIPYLFSYSHNRDMRIITDTEEGTTCAMMMEALFTSSAATLLRYSLTEDNEITFVYGHNTSDKEQVHIMQQGIMEFARLYNQAVIRDREYFKLSPVEAFEPFNLIKYDFFYNYNVFKNAREFEFPLPRISKDETTVTLGEIMVKRGLVKL</sequence>
<feature type="coiled-coil region" evidence="1">
    <location>
        <begin position="561"/>
        <end position="588"/>
    </location>
</feature>
<dbReference type="RefSeq" id="WP_117502893.1">
    <property type="nucleotide sequence ID" value="NZ_QTJW01000050.1"/>
</dbReference>
<dbReference type="InterPro" id="IPR029063">
    <property type="entry name" value="SAM-dependent_MTases_sf"/>
</dbReference>
<protein>
    <submittedName>
        <fullName evidence="3">Methyltransferase</fullName>
    </submittedName>
</protein>
<feature type="domain" description="Methyltransferase type 11" evidence="2">
    <location>
        <begin position="73"/>
        <end position="173"/>
    </location>
</feature>
<dbReference type="EMBL" id="QTJW01000050">
    <property type="protein sequence ID" value="RGD66399.1"/>
    <property type="molecule type" value="Genomic_DNA"/>
</dbReference>
<evidence type="ECO:0000313" key="4">
    <source>
        <dbReference type="Proteomes" id="UP000261023"/>
    </source>
</evidence>
<dbReference type="Gene3D" id="3.40.50.1000">
    <property type="entry name" value="HAD superfamily/HAD-like"/>
    <property type="match status" value="1"/>
</dbReference>
<organism evidence="3 4">
    <name type="scientific">Hungatella hathewayi</name>
    <dbReference type="NCBI Taxonomy" id="154046"/>
    <lineage>
        <taxon>Bacteria</taxon>
        <taxon>Bacillati</taxon>
        <taxon>Bacillota</taxon>
        <taxon>Clostridia</taxon>
        <taxon>Lachnospirales</taxon>
        <taxon>Lachnospiraceae</taxon>
        <taxon>Hungatella</taxon>
    </lineage>
</organism>
<dbReference type="CDD" id="cd02440">
    <property type="entry name" value="AdoMet_MTases"/>
    <property type="match status" value="1"/>
</dbReference>
<proteinExistence type="predicted"/>
<dbReference type="Pfam" id="PF08241">
    <property type="entry name" value="Methyltransf_11"/>
    <property type="match status" value="1"/>
</dbReference>
<dbReference type="SUPFAM" id="SSF56784">
    <property type="entry name" value="HAD-like"/>
    <property type="match status" value="1"/>
</dbReference>
<dbReference type="InterPro" id="IPR036412">
    <property type="entry name" value="HAD-like_sf"/>
</dbReference>
<dbReference type="Gene3D" id="1.10.150.400">
    <property type="match status" value="1"/>
</dbReference>
<dbReference type="CDD" id="cd01427">
    <property type="entry name" value="HAD_like"/>
    <property type="match status" value="1"/>
</dbReference>
<keyword evidence="3" id="KW-0808">Transferase</keyword>
<comment type="caution">
    <text evidence="3">The sequence shown here is derived from an EMBL/GenBank/DDBJ whole genome shotgun (WGS) entry which is preliminary data.</text>
</comment>
<dbReference type="GO" id="GO:0032259">
    <property type="term" value="P:methylation"/>
    <property type="evidence" value="ECO:0007669"/>
    <property type="project" value="UniProtKB-KW"/>
</dbReference>
<name>A0A3E3DBR1_9FIRM</name>
<evidence type="ECO:0000313" key="3">
    <source>
        <dbReference type="EMBL" id="RGD66399.1"/>
    </source>
</evidence>
<dbReference type="Proteomes" id="UP000261023">
    <property type="component" value="Unassembled WGS sequence"/>
</dbReference>
<dbReference type="Gene3D" id="3.40.50.150">
    <property type="entry name" value="Vaccinia Virus protein VP39"/>
    <property type="match status" value="1"/>
</dbReference>